<keyword evidence="3" id="KW-1185">Reference proteome</keyword>
<feature type="compositionally biased region" description="Low complexity" evidence="1">
    <location>
        <begin position="334"/>
        <end position="345"/>
    </location>
</feature>
<reference evidence="3" key="2">
    <citation type="submission" date="2015-01" db="EMBL/GenBank/DDBJ databases">
        <title>Evolutionary Origins and Diversification of the Mycorrhizal Mutualists.</title>
        <authorList>
            <consortium name="DOE Joint Genome Institute"/>
            <consortium name="Mycorrhizal Genomics Consortium"/>
            <person name="Kohler A."/>
            <person name="Kuo A."/>
            <person name="Nagy L.G."/>
            <person name="Floudas D."/>
            <person name="Copeland A."/>
            <person name="Barry K.W."/>
            <person name="Cichocki N."/>
            <person name="Veneault-Fourrey C."/>
            <person name="LaButti K."/>
            <person name="Lindquist E.A."/>
            <person name="Lipzen A."/>
            <person name="Lundell T."/>
            <person name="Morin E."/>
            <person name="Murat C."/>
            <person name="Riley R."/>
            <person name="Ohm R."/>
            <person name="Sun H."/>
            <person name="Tunlid A."/>
            <person name="Henrissat B."/>
            <person name="Grigoriev I.V."/>
            <person name="Hibbett D.S."/>
            <person name="Martin F."/>
        </authorList>
    </citation>
    <scope>NUCLEOTIDE SEQUENCE [LARGE SCALE GENOMIC DNA]</scope>
    <source>
        <strain evidence="3">Marx 270</strain>
    </source>
</reference>
<feature type="non-terminal residue" evidence="2">
    <location>
        <position position="474"/>
    </location>
</feature>
<evidence type="ECO:0000313" key="2">
    <source>
        <dbReference type="EMBL" id="KIO01899.1"/>
    </source>
</evidence>
<reference evidence="2 3" key="1">
    <citation type="submission" date="2014-04" db="EMBL/GenBank/DDBJ databases">
        <authorList>
            <consortium name="DOE Joint Genome Institute"/>
            <person name="Kuo A."/>
            <person name="Kohler A."/>
            <person name="Costa M.D."/>
            <person name="Nagy L.G."/>
            <person name="Floudas D."/>
            <person name="Copeland A."/>
            <person name="Barry K.W."/>
            <person name="Cichocki N."/>
            <person name="Veneault-Fourrey C."/>
            <person name="LaButti K."/>
            <person name="Lindquist E.A."/>
            <person name="Lipzen A."/>
            <person name="Lundell T."/>
            <person name="Morin E."/>
            <person name="Murat C."/>
            <person name="Sun H."/>
            <person name="Tunlid A."/>
            <person name="Henrissat B."/>
            <person name="Grigoriev I.V."/>
            <person name="Hibbett D.S."/>
            <person name="Martin F."/>
            <person name="Nordberg H.P."/>
            <person name="Cantor M.N."/>
            <person name="Hua S.X."/>
        </authorList>
    </citation>
    <scope>NUCLEOTIDE SEQUENCE [LARGE SCALE GENOMIC DNA]</scope>
    <source>
        <strain evidence="2 3">Marx 270</strain>
    </source>
</reference>
<gene>
    <name evidence="2" type="ORF">M404DRAFT_50606</name>
</gene>
<evidence type="ECO:0008006" key="4">
    <source>
        <dbReference type="Google" id="ProtNLM"/>
    </source>
</evidence>
<evidence type="ECO:0000313" key="3">
    <source>
        <dbReference type="Proteomes" id="UP000054217"/>
    </source>
</evidence>
<organism evidence="2 3">
    <name type="scientific">Pisolithus tinctorius Marx 270</name>
    <dbReference type="NCBI Taxonomy" id="870435"/>
    <lineage>
        <taxon>Eukaryota</taxon>
        <taxon>Fungi</taxon>
        <taxon>Dikarya</taxon>
        <taxon>Basidiomycota</taxon>
        <taxon>Agaricomycotina</taxon>
        <taxon>Agaricomycetes</taxon>
        <taxon>Agaricomycetidae</taxon>
        <taxon>Boletales</taxon>
        <taxon>Sclerodermatineae</taxon>
        <taxon>Pisolithaceae</taxon>
        <taxon>Pisolithus</taxon>
    </lineage>
</organism>
<feature type="region of interest" description="Disordered" evidence="1">
    <location>
        <begin position="309"/>
        <end position="356"/>
    </location>
</feature>
<accession>A0A0C3P3P9</accession>
<dbReference type="Pfam" id="PF14223">
    <property type="entry name" value="Retrotran_gag_2"/>
    <property type="match status" value="1"/>
</dbReference>
<dbReference type="AlphaFoldDB" id="A0A0C3P3P9"/>
<protein>
    <recommendedName>
        <fullName evidence="4">Retrotransposon Copia-like N-terminal domain-containing protein</fullName>
    </recommendedName>
</protein>
<dbReference type="Proteomes" id="UP000054217">
    <property type="component" value="Unassembled WGS sequence"/>
</dbReference>
<name>A0A0C3P3P9_PISTI</name>
<dbReference type="OrthoDB" id="2688366at2759"/>
<dbReference type="HOGENOM" id="CLU_048314_0_1_1"/>
<feature type="region of interest" description="Disordered" evidence="1">
    <location>
        <begin position="259"/>
        <end position="282"/>
    </location>
</feature>
<dbReference type="STRING" id="870435.A0A0C3P3P9"/>
<dbReference type="EMBL" id="KN831984">
    <property type="protein sequence ID" value="KIO01899.1"/>
    <property type="molecule type" value="Genomic_DNA"/>
</dbReference>
<proteinExistence type="predicted"/>
<feature type="compositionally biased region" description="Basic and acidic residues" evidence="1">
    <location>
        <begin position="324"/>
        <end position="333"/>
    </location>
</feature>
<dbReference type="InParanoid" id="A0A0C3P3P9"/>
<sequence>MGKFDHIPELTNASTFFAWKMQVLLALDREGAYSHVSDGTDPLDPIEFASVKPKPAKPAKLTDDERKAIVDWSKADAVAKDVLCRRLLPAVLRLIPQERSTTARDVWVALHDNFDHVDVGSWHLVRVRILHMRMKDTSDAARYLSEHSAARRDLIRMGASYSDEEAIFHLIEGLPETGTWPSFCLFLQSSCTIATAASTGTSVSSASKTSASTTHSSISTVLSMSSVTFESVSVKIVAEAHRLVQQLSFLSVGSEYTNAATSPVGPPNVNPATGLRKTRNNPSGTYCDTPVGEGLVCGASNHDKAHCFKPGGGMAGQRPSWRKGKGDKEKDKLTSAAATTASTPTAPAPPAPTSTPVAAAALDSSVASPWTTHSGDLTCAVITELDEGGDAPMPSPALKACLGTLLASSLLDSGTSHTLVSNHAFFRTYMLDTSVNIQTANHGHLPTTGHGECLAFLSIGGDKYRVRLTNCLHA</sequence>
<evidence type="ECO:0000256" key="1">
    <source>
        <dbReference type="SAM" id="MobiDB-lite"/>
    </source>
</evidence>